<dbReference type="InterPro" id="IPR000866">
    <property type="entry name" value="AhpC/TSA"/>
</dbReference>
<feature type="domain" description="Thioredoxin" evidence="2">
    <location>
        <begin position="49"/>
        <end position="204"/>
    </location>
</feature>
<sequence length="220" mass="23901">MSGERERRGRLGLVARVVGVLCAVVFVALLAYGVVAQAPDTTIDDALARQTAPAAPGFRLDVLSSGDPGDRLRTAWGRASRDGRVDLEELRGVPVVLNFWASWCQPCREEAPLLQRGWTSGRRQGVLFLGLNQQDAREDAERFLGEFGQDFPNVKDPSNATSRRWGMTGLPETFFLSSRGDVVFHVIGTLSSAQLRDGVAAARGARPLGADRGGEQRPTR</sequence>
<dbReference type="InterPro" id="IPR036249">
    <property type="entry name" value="Thioredoxin-like_sf"/>
</dbReference>
<dbReference type="GO" id="GO:0016209">
    <property type="term" value="F:antioxidant activity"/>
    <property type="evidence" value="ECO:0007669"/>
    <property type="project" value="InterPro"/>
</dbReference>
<dbReference type="CDD" id="cd02966">
    <property type="entry name" value="TlpA_like_family"/>
    <property type="match status" value="1"/>
</dbReference>
<protein>
    <recommendedName>
        <fullName evidence="2">Thioredoxin domain-containing protein</fullName>
    </recommendedName>
</protein>
<dbReference type="GO" id="GO:0016491">
    <property type="term" value="F:oxidoreductase activity"/>
    <property type="evidence" value="ECO:0007669"/>
    <property type="project" value="InterPro"/>
</dbReference>
<evidence type="ECO:0000259" key="2">
    <source>
        <dbReference type="PROSITE" id="PS51352"/>
    </source>
</evidence>
<keyword evidence="1" id="KW-0472">Membrane</keyword>
<dbReference type="InterPro" id="IPR050553">
    <property type="entry name" value="Thioredoxin_ResA/DsbE_sf"/>
</dbReference>
<proteinExistence type="predicted"/>
<dbReference type="InterPro" id="IPR013766">
    <property type="entry name" value="Thioredoxin_domain"/>
</dbReference>
<gene>
    <name evidence="3" type="ORF">AVDCRST_MAG53-890</name>
</gene>
<keyword evidence="1" id="KW-0812">Transmembrane</keyword>
<dbReference type="PANTHER" id="PTHR42852">
    <property type="entry name" value="THIOL:DISULFIDE INTERCHANGE PROTEIN DSBE"/>
    <property type="match status" value="1"/>
</dbReference>
<dbReference type="Gene3D" id="3.40.30.10">
    <property type="entry name" value="Glutaredoxin"/>
    <property type="match status" value="1"/>
</dbReference>
<dbReference type="PANTHER" id="PTHR42852:SF13">
    <property type="entry name" value="PROTEIN DIPZ"/>
    <property type="match status" value="1"/>
</dbReference>
<dbReference type="AlphaFoldDB" id="A0A6J4RWS9"/>
<dbReference type="Pfam" id="PF00578">
    <property type="entry name" value="AhpC-TSA"/>
    <property type="match status" value="1"/>
</dbReference>
<dbReference type="PROSITE" id="PS51352">
    <property type="entry name" value="THIOREDOXIN_2"/>
    <property type="match status" value="1"/>
</dbReference>
<evidence type="ECO:0000313" key="3">
    <source>
        <dbReference type="EMBL" id="CAA9483264.1"/>
    </source>
</evidence>
<evidence type="ECO:0000256" key="1">
    <source>
        <dbReference type="SAM" id="Phobius"/>
    </source>
</evidence>
<dbReference type="EMBL" id="CADCVR010000027">
    <property type="protein sequence ID" value="CAA9483264.1"/>
    <property type="molecule type" value="Genomic_DNA"/>
</dbReference>
<keyword evidence="1" id="KW-1133">Transmembrane helix</keyword>
<feature type="transmembrane region" description="Helical" evidence="1">
    <location>
        <begin position="12"/>
        <end position="35"/>
    </location>
</feature>
<reference evidence="3" key="1">
    <citation type="submission" date="2020-02" db="EMBL/GenBank/DDBJ databases">
        <authorList>
            <person name="Meier V. D."/>
        </authorList>
    </citation>
    <scope>NUCLEOTIDE SEQUENCE</scope>
    <source>
        <strain evidence="3">AVDCRST_MAG53</strain>
    </source>
</reference>
<name>A0A6J4RWS9_9ACTN</name>
<accession>A0A6J4RWS9</accession>
<dbReference type="SUPFAM" id="SSF52833">
    <property type="entry name" value="Thioredoxin-like"/>
    <property type="match status" value="1"/>
</dbReference>
<organism evidence="3">
    <name type="scientific">uncultured Solirubrobacteraceae bacterium</name>
    <dbReference type="NCBI Taxonomy" id="1162706"/>
    <lineage>
        <taxon>Bacteria</taxon>
        <taxon>Bacillati</taxon>
        <taxon>Actinomycetota</taxon>
        <taxon>Thermoleophilia</taxon>
        <taxon>Solirubrobacterales</taxon>
        <taxon>Solirubrobacteraceae</taxon>
        <taxon>environmental samples</taxon>
    </lineage>
</organism>